<dbReference type="CDD" id="cd00317">
    <property type="entry name" value="cyclophilin"/>
    <property type="match status" value="1"/>
</dbReference>
<feature type="compositionally biased region" description="Polar residues" evidence="3">
    <location>
        <begin position="65"/>
        <end position="83"/>
    </location>
</feature>
<dbReference type="GO" id="GO:0003755">
    <property type="term" value="F:peptidyl-prolyl cis-trans isomerase activity"/>
    <property type="evidence" value="ECO:0007669"/>
    <property type="project" value="UniProtKB-UniRule"/>
</dbReference>
<dbReference type="Pfam" id="PF00160">
    <property type="entry name" value="Pro_isomerase"/>
    <property type="match status" value="1"/>
</dbReference>
<dbReference type="EMBL" id="FNKO01000001">
    <property type="protein sequence ID" value="SDQ09882.1"/>
    <property type="molecule type" value="Genomic_DNA"/>
</dbReference>
<dbReference type="InterPro" id="IPR002130">
    <property type="entry name" value="Cyclophilin-type_PPIase_dom"/>
</dbReference>
<dbReference type="OrthoDB" id="5507614at2"/>
<dbReference type="AlphaFoldDB" id="A0A1H0Y415"/>
<keyword evidence="4" id="KW-0472">Membrane</keyword>
<dbReference type="RefSeq" id="WP_092522479.1">
    <property type="nucleotide sequence ID" value="NZ_FNKO01000001.1"/>
</dbReference>
<keyword evidence="2 6" id="KW-0413">Isomerase</keyword>
<feature type="region of interest" description="Disordered" evidence="3">
    <location>
        <begin position="1"/>
        <end position="30"/>
    </location>
</feature>
<feature type="region of interest" description="Disordered" evidence="3">
    <location>
        <begin position="57"/>
        <end position="126"/>
    </location>
</feature>
<evidence type="ECO:0000256" key="4">
    <source>
        <dbReference type="SAM" id="Phobius"/>
    </source>
</evidence>
<evidence type="ECO:0000256" key="3">
    <source>
        <dbReference type="SAM" id="MobiDB-lite"/>
    </source>
</evidence>
<feature type="compositionally biased region" description="Basic and acidic residues" evidence="3">
    <location>
        <begin position="1"/>
        <end position="26"/>
    </location>
</feature>
<keyword evidence="4" id="KW-1133">Transmembrane helix</keyword>
<evidence type="ECO:0000313" key="7">
    <source>
        <dbReference type="Proteomes" id="UP000199301"/>
    </source>
</evidence>
<dbReference type="EC" id="5.2.1.8" evidence="2"/>
<evidence type="ECO:0000256" key="2">
    <source>
        <dbReference type="RuleBase" id="RU363019"/>
    </source>
</evidence>
<dbReference type="STRING" id="995062.SAMN04489718_0209"/>
<dbReference type="Gene3D" id="2.40.100.10">
    <property type="entry name" value="Cyclophilin-like"/>
    <property type="match status" value="1"/>
</dbReference>
<keyword evidence="7" id="KW-1185">Reference proteome</keyword>
<dbReference type="PROSITE" id="PS50072">
    <property type="entry name" value="CSA_PPIASE_2"/>
    <property type="match status" value="1"/>
</dbReference>
<dbReference type="SUPFAM" id="SSF50891">
    <property type="entry name" value="Cyclophilin-like"/>
    <property type="match status" value="1"/>
</dbReference>
<comment type="catalytic activity">
    <reaction evidence="2">
        <text>[protein]-peptidylproline (omega=180) = [protein]-peptidylproline (omega=0)</text>
        <dbReference type="Rhea" id="RHEA:16237"/>
        <dbReference type="Rhea" id="RHEA-COMP:10747"/>
        <dbReference type="Rhea" id="RHEA-COMP:10748"/>
        <dbReference type="ChEBI" id="CHEBI:83833"/>
        <dbReference type="ChEBI" id="CHEBI:83834"/>
        <dbReference type="EC" id="5.2.1.8"/>
    </reaction>
</comment>
<organism evidence="6 7">
    <name type="scientific">Actinopolyspora saharensis</name>
    <dbReference type="NCBI Taxonomy" id="995062"/>
    <lineage>
        <taxon>Bacteria</taxon>
        <taxon>Bacillati</taxon>
        <taxon>Actinomycetota</taxon>
        <taxon>Actinomycetes</taxon>
        <taxon>Actinopolysporales</taxon>
        <taxon>Actinopolysporaceae</taxon>
        <taxon>Actinopolyspora</taxon>
    </lineage>
</organism>
<dbReference type="InterPro" id="IPR044666">
    <property type="entry name" value="Cyclophilin_A-like"/>
</dbReference>
<sequence>MSSNEQRRQAAKSKLERQLARREEQARKRRTVAVTTTIVVVIAAVVGVYFLTRAGGGQNNAAGAPSSTGAAESTQSQESSVSIPSERAPAPSRPEPLPAQVSCEYRQAGEPAKPVDPPENGKVSSEGTVDATIETNRGSIPITLDRSLAPCTVNSFVHLAEADFYDGAPCHRLSTQQLQMLQCGDPKGTGKNGPGYQFDDETYENIDYGRGYLAMANSGPDTNGSQFFVVYGEAPLPSKYTVFGTVSDEGLKVVDEVARAGHDGAFSRAGGGHPNKKINFEDVKISS</sequence>
<feature type="domain" description="PPIase cyclophilin-type" evidence="5">
    <location>
        <begin position="134"/>
        <end position="285"/>
    </location>
</feature>
<reference evidence="7" key="1">
    <citation type="submission" date="2016-10" db="EMBL/GenBank/DDBJ databases">
        <authorList>
            <person name="Varghese N."/>
            <person name="Submissions S."/>
        </authorList>
    </citation>
    <scope>NUCLEOTIDE SEQUENCE [LARGE SCALE GENOMIC DNA]</scope>
    <source>
        <strain evidence="7">DSM 45459</strain>
    </source>
</reference>
<evidence type="ECO:0000313" key="6">
    <source>
        <dbReference type="EMBL" id="SDQ09882.1"/>
    </source>
</evidence>
<dbReference type="PRINTS" id="PR00153">
    <property type="entry name" value="CSAPPISMRASE"/>
</dbReference>
<evidence type="ECO:0000256" key="1">
    <source>
        <dbReference type="ARBA" id="ARBA00002388"/>
    </source>
</evidence>
<protein>
    <recommendedName>
        <fullName evidence="2">Peptidyl-prolyl cis-trans isomerase</fullName>
        <shortName evidence="2">PPIase</shortName>
        <ecNumber evidence="2">5.2.1.8</ecNumber>
    </recommendedName>
</protein>
<comment type="similarity">
    <text evidence="2">Belongs to the cyclophilin-type PPIase family.</text>
</comment>
<accession>A0A1H0Y415</accession>
<proteinExistence type="inferred from homology"/>
<comment type="function">
    <text evidence="1 2">PPIases accelerate the folding of proteins. It catalyzes the cis-trans isomerization of proline imidic peptide bonds in oligopeptides.</text>
</comment>
<keyword evidence="2" id="KW-0697">Rotamase</keyword>
<feature type="transmembrane region" description="Helical" evidence="4">
    <location>
        <begin position="31"/>
        <end position="51"/>
    </location>
</feature>
<dbReference type="Proteomes" id="UP000199301">
    <property type="component" value="Unassembled WGS sequence"/>
</dbReference>
<dbReference type="PANTHER" id="PTHR45625">
    <property type="entry name" value="PEPTIDYL-PROLYL CIS-TRANS ISOMERASE-RELATED"/>
    <property type="match status" value="1"/>
</dbReference>
<name>A0A1H0Y415_9ACTN</name>
<dbReference type="InterPro" id="IPR029000">
    <property type="entry name" value="Cyclophilin-like_dom_sf"/>
</dbReference>
<dbReference type="PANTHER" id="PTHR45625:SF3">
    <property type="entry name" value="PEPTIDYL-PROLYL CIS-TRANS ISOMERASE B-RELATED"/>
    <property type="match status" value="1"/>
</dbReference>
<evidence type="ECO:0000259" key="5">
    <source>
        <dbReference type="PROSITE" id="PS50072"/>
    </source>
</evidence>
<keyword evidence="4" id="KW-0812">Transmembrane</keyword>
<gene>
    <name evidence="6" type="ORF">SAMN04489718_0209</name>
</gene>